<dbReference type="InterPro" id="IPR007497">
    <property type="entry name" value="SIMPL/DUF541"/>
</dbReference>
<dbReference type="EMBL" id="AMRV01000007">
    <property type="protein sequence ID" value="EMD82431.1"/>
    <property type="molecule type" value="Genomic_DNA"/>
</dbReference>
<keyword evidence="3" id="KW-1185">Reference proteome</keyword>
<dbReference type="GO" id="GO:0006974">
    <property type="term" value="P:DNA damage response"/>
    <property type="evidence" value="ECO:0007669"/>
    <property type="project" value="TreeGrafter"/>
</dbReference>
<proteinExistence type="predicted"/>
<keyword evidence="1" id="KW-0732">Signal</keyword>
<name>M2TL96_9SPHN</name>
<dbReference type="Pfam" id="PF04402">
    <property type="entry name" value="SIMPL"/>
    <property type="match status" value="1"/>
</dbReference>
<dbReference type="Gene3D" id="3.30.70.2970">
    <property type="entry name" value="Protein of unknown function (DUF541), domain 2"/>
    <property type="match status" value="1"/>
</dbReference>
<evidence type="ECO:0000313" key="2">
    <source>
        <dbReference type="EMBL" id="EMD82431.1"/>
    </source>
</evidence>
<dbReference type="InterPro" id="IPR052022">
    <property type="entry name" value="26kDa_periplasmic_antigen"/>
</dbReference>
<dbReference type="AlphaFoldDB" id="M2TL96"/>
<sequence length="259" mass="27375">MERKSDMHILRLRLRTQALALATAAPLLLALAGTGSAAAQQMPPVVTGDIPQTTLLTVSAEGEVKIAPDMAEVRSGVVTQAATAGDALAQNRTRMERAVQAITDSGIPKKDIQTSNLTLNPEYRYEDGQQPQITGYRAENQVRITMRSLEDAGRVLDALVAVGANQLSGPDFMVEDRENALNAARQDAVQKARARAELYAAAAGMSVGRIVSIVEAGASTPPPPMPMMAMRAEAADASSPVEPGEVTLTSGVTVVFELR</sequence>
<reference evidence="2 3" key="1">
    <citation type="journal article" date="2013" name="Genome Announc.">
        <title>Draft Genome Sequence of Strain JLT2015T, Belonging to the Family Sphingomonadaceae of the Alphaproteobacteria.</title>
        <authorList>
            <person name="Tang K."/>
            <person name="Liu K."/>
            <person name="Li S."/>
            <person name="Jiao N."/>
        </authorList>
    </citation>
    <scope>NUCLEOTIDE SEQUENCE [LARGE SCALE GENOMIC DNA]</scope>
    <source>
        <strain evidence="2 3">JLT2015</strain>
    </source>
</reference>
<dbReference type="PANTHER" id="PTHR34387:SF1">
    <property type="entry name" value="PERIPLASMIC IMMUNOGENIC PROTEIN"/>
    <property type="match status" value="1"/>
</dbReference>
<comment type="caution">
    <text evidence="2">The sequence shown here is derived from an EMBL/GenBank/DDBJ whole genome shotgun (WGS) entry which is preliminary data.</text>
</comment>
<evidence type="ECO:0000256" key="1">
    <source>
        <dbReference type="SAM" id="SignalP"/>
    </source>
</evidence>
<evidence type="ECO:0000313" key="3">
    <source>
        <dbReference type="Proteomes" id="UP000011717"/>
    </source>
</evidence>
<dbReference type="Gene3D" id="3.30.110.170">
    <property type="entry name" value="Protein of unknown function (DUF541), domain 1"/>
    <property type="match status" value="1"/>
</dbReference>
<protein>
    <recommendedName>
        <fullName evidence="4">SIMPL domain-containing protein</fullName>
    </recommendedName>
</protein>
<dbReference type="PANTHER" id="PTHR34387">
    <property type="entry name" value="SLR1258 PROTEIN"/>
    <property type="match status" value="1"/>
</dbReference>
<gene>
    <name evidence="2" type="ORF">C725_2152</name>
</gene>
<feature type="chain" id="PRO_5004026589" description="SIMPL domain-containing protein" evidence="1">
    <location>
        <begin position="40"/>
        <end position="259"/>
    </location>
</feature>
<organism evidence="2 3">
    <name type="scientific">Pacificimonas flava</name>
    <dbReference type="NCBI Taxonomy" id="1234595"/>
    <lineage>
        <taxon>Bacteria</taxon>
        <taxon>Pseudomonadati</taxon>
        <taxon>Pseudomonadota</taxon>
        <taxon>Alphaproteobacteria</taxon>
        <taxon>Sphingomonadales</taxon>
        <taxon>Sphingosinicellaceae</taxon>
        <taxon>Pacificimonas</taxon>
    </lineage>
</organism>
<accession>M2TL96</accession>
<evidence type="ECO:0008006" key="4">
    <source>
        <dbReference type="Google" id="ProtNLM"/>
    </source>
</evidence>
<dbReference type="PATRIC" id="fig|1234595.3.peg.2155"/>
<feature type="signal peptide" evidence="1">
    <location>
        <begin position="1"/>
        <end position="39"/>
    </location>
</feature>
<dbReference type="Proteomes" id="UP000011717">
    <property type="component" value="Unassembled WGS sequence"/>
</dbReference>